<comment type="caution">
    <text evidence="1">The sequence shown here is derived from an EMBL/GenBank/DDBJ whole genome shotgun (WGS) entry which is preliminary data.</text>
</comment>
<accession>A0A0F9F1N4</accession>
<proteinExistence type="predicted"/>
<name>A0A0F9F1N4_9ZZZZ</name>
<sequence>MRTYTIPKGTEIYRGKLYQEGHDDEGLMVGGWHTFYTDREVTYTDEDLRVKQKVTGDEYYEFNLPEKAEPYGVLAVNGKLVLVKEEGWEAPWILEDTGRRRSDNQ</sequence>
<protein>
    <submittedName>
        <fullName evidence="1">Uncharacterized protein</fullName>
    </submittedName>
</protein>
<dbReference type="AlphaFoldDB" id="A0A0F9F1N4"/>
<gene>
    <name evidence="1" type="ORF">LCGC14_2298150</name>
</gene>
<organism evidence="1">
    <name type="scientific">marine sediment metagenome</name>
    <dbReference type="NCBI Taxonomy" id="412755"/>
    <lineage>
        <taxon>unclassified sequences</taxon>
        <taxon>metagenomes</taxon>
        <taxon>ecological metagenomes</taxon>
    </lineage>
</organism>
<evidence type="ECO:0000313" key="1">
    <source>
        <dbReference type="EMBL" id="KKL51170.1"/>
    </source>
</evidence>
<reference evidence="1" key="1">
    <citation type="journal article" date="2015" name="Nature">
        <title>Complex archaea that bridge the gap between prokaryotes and eukaryotes.</title>
        <authorList>
            <person name="Spang A."/>
            <person name="Saw J.H."/>
            <person name="Jorgensen S.L."/>
            <person name="Zaremba-Niedzwiedzka K."/>
            <person name="Martijn J."/>
            <person name="Lind A.E."/>
            <person name="van Eijk R."/>
            <person name="Schleper C."/>
            <person name="Guy L."/>
            <person name="Ettema T.J."/>
        </authorList>
    </citation>
    <scope>NUCLEOTIDE SEQUENCE</scope>
</reference>
<dbReference type="EMBL" id="LAZR01032339">
    <property type="protein sequence ID" value="KKL51170.1"/>
    <property type="molecule type" value="Genomic_DNA"/>
</dbReference>